<protein>
    <submittedName>
        <fullName evidence="5">Vesicle-associated protein 1-1</fullName>
    </submittedName>
</protein>
<dbReference type="AlphaFoldDB" id="A0AAV8H761"/>
<evidence type="ECO:0000313" key="6">
    <source>
        <dbReference type="Proteomes" id="UP001140206"/>
    </source>
</evidence>
<keyword evidence="3" id="KW-0472">Membrane</keyword>
<dbReference type="InterPro" id="IPR008962">
    <property type="entry name" value="PapD-like_sf"/>
</dbReference>
<dbReference type="Proteomes" id="UP001140206">
    <property type="component" value="Chromosome 1"/>
</dbReference>
<dbReference type="InterPro" id="IPR000535">
    <property type="entry name" value="MSP_dom"/>
</dbReference>
<comment type="similarity">
    <text evidence="1">Belongs to the VAMP-associated protein (VAP) (TC 9.B.17) family.</text>
</comment>
<reference evidence="5" key="1">
    <citation type="submission" date="2022-08" db="EMBL/GenBank/DDBJ databases">
        <authorList>
            <person name="Marques A."/>
        </authorList>
    </citation>
    <scope>NUCLEOTIDE SEQUENCE</scope>
    <source>
        <strain evidence="5">RhyPub2mFocal</strain>
        <tissue evidence="5">Leaves</tissue>
    </source>
</reference>
<gene>
    <name evidence="5" type="ORF">LUZ62_024202</name>
</gene>
<feature type="domain" description="MSP" evidence="4">
    <location>
        <begin position="51"/>
        <end position="171"/>
    </location>
</feature>
<proteinExistence type="inferred from homology"/>
<name>A0AAV8H761_9POAL</name>
<dbReference type="SUPFAM" id="SSF49354">
    <property type="entry name" value="PapD-like"/>
    <property type="match status" value="1"/>
</dbReference>
<keyword evidence="6" id="KW-1185">Reference proteome</keyword>
<organism evidence="5 6">
    <name type="scientific">Rhynchospora pubera</name>
    <dbReference type="NCBI Taxonomy" id="906938"/>
    <lineage>
        <taxon>Eukaryota</taxon>
        <taxon>Viridiplantae</taxon>
        <taxon>Streptophyta</taxon>
        <taxon>Embryophyta</taxon>
        <taxon>Tracheophyta</taxon>
        <taxon>Spermatophyta</taxon>
        <taxon>Magnoliopsida</taxon>
        <taxon>Liliopsida</taxon>
        <taxon>Poales</taxon>
        <taxon>Cyperaceae</taxon>
        <taxon>Cyperoideae</taxon>
        <taxon>Rhynchosporeae</taxon>
        <taxon>Rhynchospora</taxon>
    </lineage>
</organism>
<dbReference type="PROSITE" id="PS50202">
    <property type="entry name" value="MSP"/>
    <property type="match status" value="1"/>
</dbReference>
<dbReference type="GO" id="GO:0090158">
    <property type="term" value="P:endoplasmic reticulum membrane organization"/>
    <property type="evidence" value="ECO:0007669"/>
    <property type="project" value="TreeGrafter"/>
</dbReference>
<dbReference type="Pfam" id="PF00635">
    <property type="entry name" value="Motile_Sperm"/>
    <property type="match status" value="1"/>
</dbReference>
<dbReference type="FunFam" id="2.60.40.10:FF:000813">
    <property type="entry name" value="Vesicle-associated protein 1-1"/>
    <property type="match status" value="1"/>
</dbReference>
<feature type="transmembrane region" description="Helical" evidence="3">
    <location>
        <begin position="241"/>
        <end position="263"/>
    </location>
</feature>
<accession>A0AAV8H761</accession>
<dbReference type="GO" id="GO:0005886">
    <property type="term" value="C:plasma membrane"/>
    <property type="evidence" value="ECO:0007669"/>
    <property type="project" value="TreeGrafter"/>
</dbReference>
<keyword evidence="3" id="KW-1133">Transmembrane helix</keyword>
<keyword evidence="3" id="KW-0812">Transmembrane</keyword>
<dbReference type="PANTHER" id="PTHR10809:SF42">
    <property type="entry name" value="VESICLE-ASSOCIATED PROTEIN 2-1"/>
    <property type="match status" value="1"/>
</dbReference>
<dbReference type="GO" id="GO:0005789">
    <property type="term" value="C:endoplasmic reticulum membrane"/>
    <property type="evidence" value="ECO:0007669"/>
    <property type="project" value="InterPro"/>
</dbReference>
<evidence type="ECO:0000313" key="5">
    <source>
        <dbReference type="EMBL" id="KAJ4811636.1"/>
    </source>
</evidence>
<evidence type="ECO:0000256" key="1">
    <source>
        <dbReference type="ARBA" id="ARBA00008932"/>
    </source>
</evidence>
<evidence type="ECO:0000256" key="3">
    <source>
        <dbReference type="SAM" id="Phobius"/>
    </source>
</evidence>
<feature type="coiled-coil region" evidence="2">
    <location>
        <begin position="208"/>
        <end position="235"/>
    </location>
</feature>
<keyword evidence="2" id="KW-0175">Coiled coil</keyword>
<dbReference type="InterPro" id="IPR016763">
    <property type="entry name" value="VAP"/>
</dbReference>
<dbReference type="PANTHER" id="PTHR10809">
    <property type="entry name" value="VESICLE-ASSOCIATED MEMBRANE PROTEIN-ASSOCIATED PROTEIN"/>
    <property type="match status" value="1"/>
</dbReference>
<dbReference type="EMBL" id="JAMFTS010000001">
    <property type="protein sequence ID" value="KAJ4811636.1"/>
    <property type="molecule type" value="Genomic_DNA"/>
</dbReference>
<dbReference type="GO" id="GO:0061817">
    <property type="term" value="P:endoplasmic reticulum-plasma membrane tethering"/>
    <property type="evidence" value="ECO:0007669"/>
    <property type="project" value="TreeGrafter"/>
</dbReference>
<evidence type="ECO:0000259" key="4">
    <source>
        <dbReference type="PROSITE" id="PS50202"/>
    </source>
</evidence>
<sequence>MLSAQLIKSSHLFSRLVSVSFPLPFSSSPFQNKKSFLNPTCQMGGGDNSQLISVYPEELSFQIELEKPSSCNLKIVNNTEHHVAFKVKTTSPKKYFVRPNARIIQPWDSCSIIVTLQAQKELPADMQCKDKFLIQSSKVAPSTDMDEIPPDTFTKEGDKVIDEMKLRVVYKNPTGRANLETSGMTSLPIGSDDISMLKNPTSQELATIQRLKEERDTTLQLNQQLQRELDMLRRRRHPKSGGGFSFIFAIFVGLLGLFVGLILNLSLATPAASTE</sequence>
<dbReference type="InterPro" id="IPR013783">
    <property type="entry name" value="Ig-like_fold"/>
</dbReference>
<comment type="caution">
    <text evidence="5">The sequence shown here is derived from an EMBL/GenBank/DDBJ whole genome shotgun (WGS) entry which is preliminary data.</text>
</comment>
<evidence type="ECO:0000256" key="2">
    <source>
        <dbReference type="SAM" id="Coils"/>
    </source>
</evidence>
<dbReference type="Gene3D" id="2.60.40.10">
    <property type="entry name" value="Immunoglobulins"/>
    <property type="match status" value="1"/>
</dbReference>